<evidence type="ECO:0000256" key="1">
    <source>
        <dbReference type="ARBA" id="ARBA00005589"/>
    </source>
</evidence>
<evidence type="ECO:0000256" key="4">
    <source>
        <dbReference type="RuleBase" id="RU003910"/>
    </source>
</evidence>
<evidence type="ECO:0000256" key="5">
    <source>
        <dbReference type="SAM" id="MobiDB-lite"/>
    </source>
</evidence>
<dbReference type="PANTHER" id="PTHR13479">
    <property type="entry name" value="30S RIBOSOMAL PROTEIN S18"/>
    <property type="match status" value="1"/>
</dbReference>
<dbReference type="PANTHER" id="PTHR13479:SF40">
    <property type="entry name" value="SMALL RIBOSOMAL SUBUNIT PROTEIN BS18M"/>
    <property type="match status" value="1"/>
</dbReference>
<dbReference type="SUPFAM" id="SSF46911">
    <property type="entry name" value="Ribosomal protein S18"/>
    <property type="match status" value="1"/>
</dbReference>
<dbReference type="GO" id="GO:0003735">
    <property type="term" value="F:structural constituent of ribosome"/>
    <property type="evidence" value="ECO:0007669"/>
    <property type="project" value="InterPro"/>
</dbReference>
<dbReference type="GO" id="GO:0006412">
    <property type="term" value="P:translation"/>
    <property type="evidence" value="ECO:0007669"/>
    <property type="project" value="InterPro"/>
</dbReference>
<dbReference type="GO" id="GO:0005763">
    <property type="term" value="C:mitochondrial small ribosomal subunit"/>
    <property type="evidence" value="ECO:0007669"/>
    <property type="project" value="TreeGrafter"/>
</dbReference>
<comment type="similarity">
    <text evidence="1 4">Belongs to the bacterial ribosomal protein bS18 family.</text>
</comment>
<feature type="compositionally biased region" description="Basic and acidic residues" evidence="5">
    <location>
        <begin position="107"/>
        <end position="117"/>
    </location>
</feature>
<dbReference type="NCBIfam" id="TIGR00165">
    <property type="entry name" value="S18"/>
    <property type="match status" value="1"/>
</dbReference>
<accession>A0A0G4GBW6</accession>
<feature type="region of interest" description="Disordered" evidence="5">
    <location>
        <begin position="40"/>
        <end position="119"/>
    </location>
</feature>
<evidence type="ECO:0000256" key="2">
    <source>
        <dbReference type="ARBA" id="ARBA00022980"/>
    </source>
</evidence>
<dbReference type="AlphaFoldDB" id="A0A0G4GBW6"/>
<dbReference type="EMBL" id="CDMZ01001067">
    <property type="protein sequence ID" value="CEM26589.1"/>
    <property type="molecule type" value="Genomic_DNA"/>
</dbReference>
<evidence type="ECO:0000313" key="6">
    <source>
        <dbReference type="EMBL" id="CEM26589.1"/>
    </source>
</evidence>
<evidence type="ECO:0008006" key="7">
    <source>
        <dbReference type="Google" id="ProtNLM"/>
    </source>
</evidence>
<dbReference type="Gene3D" id="4.10.640.10">
    <property type="entry name" value="Ribosomal protein S18"/>
    <property type="match status" value="1"/>
</dbReference>
<name>A0A0G4GBW6_9ALVE</name>
<feature type="region of interest" description="Disordered" evidence="5">
    <location>
        <begin position="428"/>
        <end position="449"/>
    </location>
</feature>
<feature type="compositionally biased region" description="Low complexity" evidence="5">
    <location>
        <begin position="41"/>
        <end position="57"/>
    </location>
</feature>
<dbReference type="InterPro" id="IPR001648">
    <property type="entry name" value="Ribosomal_bS18"/>
</dbReference>
<proteinExistence type="inferred from homology"/>
<dbReference type="VEuPathDB" id="CryptoDB:Cvel_21190"/>
<dbReference type="InterPro" id="IPR036870">
    <property type="entry name" value="Ribosomal_bS18_sf"/>
</dbReference>
<dbReference type="Pfam" id="PF01084">
    <property type="entry name" value="Ribosomal_S18"/>
    <property type="match status" value="1"/>
</dbReference>
<feature type="compositionally biased region" description="Basic and acidic residues" evidence="5">
    <location>
        <begin position="83"/>
        <end position="92"/>
    </location>
</feature>
<dbReference type="PRINTS" id="PR00974">
    <property type="entry name" value="RIBOSOMALS18"/>
</dbReference>
<sequence length="449" mass="52688">MHISMSLRFLPGYRAFVSTNRLHVSQLSPKLFQSCASLNRSASPYSSSTPPSGSHDSLPPVESDRPSQNRGSHHRSRSQFSRLVEDPRDRVNIRQTDTPPPASSSPRETEVEKDVKVSPHGTSDALFKECLDRIRQQRFEADPDFDTGGSPVIDKLTADEMEITRKLFQRIDPDREVAPRLEHKDRYIDPYWDPFAKVEEMRDQLATDFNDYVKLLSAAEARKEKLKLRKTLKDKYPYFNPYSKPSQERYKREQQPEFPYPHHNHERFWNPPPDTRTLLKNRGRMITWRDLDVLHHFVADNGYILPRRITMATRRQQRAIFNAISMARRLAIMPYDWKPSASERMPVMDPLQYIAEEMTDRYIERRDRRALAILKVMERRYPSLEFKRLHKFLRAQEQREDAEAVQKAEEEAGDFSRLLSRYTRLQQDRGPSWETGETAPYSYSPSATS</sequence>
<organism evidence="6">
    <name type="scientific">Chromera velia CCMP2878</name>
    <dbReference type="NCBI Taxonomy" id="1169474"/>
    <lineage>
        <taxon>Eukaryota</taxon>
        <taxon>Sar</taxon>
        <taxon>Alveolata</taxon>
        <taxon>Colpodellida</taxon>
        <taxon>Chromeraceae</taxon>
        <taxon>Chromera</taxon>
    </lineage>
</organism>
<keyword evidence="2 4" id="KW-0689">Ribosomal protein</keyword>
<dbReference type="GO" id="GO:0070181">
    <property type="term" value="F:small ribosomal subunit rRNA binding"/>
    <property type="evidence" value="ECO:0007669"/>
    <property type="project" value="TreeGrafter"/>
</dbReference>
<gene>
    <name evidence="6" type="ORF">Cvel_21190</name>
</gene>
<evidence type="ECO:0000256" key="3">
    <source>
        <dbReference type="ARBA" id="ARBA00023274"/>
    </source>
</evidence>
<reference evidence="6" key="1">
    <citation type="submission" date="2014-11" db="EMBL/GenBank/DDBJ databases">
        <authorList>
            <person name="Otto D Thomas"/>
            <person name="Naeem Raeece"/>
        </authorList>
    </citation>
    <scope>NUCLEOTIDE SEQUENCE</scope>
</reference>
<protein>
    <recommendedName>
        <fullName evidence="7">Ribosomal protein S18</fullName>
    </recommendedName>
</protein>
<keyword evidence="3 4" id="KW-0687">Ribonucleoprotein</keyword>
<dbReference type="PhylomeDB" id="A0A0G4GBW6"/>